<gene>
    <name evidence="1" type="ORF">OEG85_23455</name>
</gene>
<dbReference type="Proteomes" id="UP001164737">
    <property type="component" value="Chromosome"/>
</dbReference>
<evidence type="ECO:0000313" key="2">
    <source>
        <dbReference type="Proteomes" id="UP001164737"/>
    </source>
</evidence>
<accession>A0AA47ES33</accession>
<protein>
    <submittedName>
        <fullName evidence="1">Uncharacterized protein</fullName>
    </submittedName>
</protein>
<reference evidence="1" key="1">
    <citation type="submission" date="2022-10" db="EMBL/GenBank/DDBJ databases">
        <title>Complete genome sequence resource for Xanthomonas hortorum isolated from Greek Oregano.</title>
        <authorList>
            <person name="Gonzalez-Tobon J."/>
            <person name="Helmann T.C."/>
            <person name="Daughtrey M."/>
            <person name="Stodghill P.V."/>
            <person name="Filiatrault M.J."/>
        </authorList>
    </citation>
    <scope>NUCLEOTIDE SEQUENCE</scope>
    <source>
        <strain evidence="1">Oregano 108</strain>
    </source>
</reference>
<dbReference type="RefSeq" id="WP_268213318.1">
    <property type="nucleotide sequence ID" value="NZ_CP107241.1"/>
</dbReference>
<evidence type="ECO:0000313" key="1">
    <source>
        <dbReference type="EMBL" id="WAH64312.1"/>
    </source>
</evidence>
<dbReference type="AlphaFoldDB" id="A0AA47ES33"/>
<organism evidence="1 2">
    <name type="scientific">Xanthomonas hortorum</name>
    <dbReference type="NCBI Taxonomy" id="56454"/>
    <lineage>
        <taxon>Bacteria</taxon>
        <taxon>Pseudomonadati</taxon>
        <taxon>Pseudomonadota</taxon>
        <taxon>Gammaproteobacteria</taxon>
        <taxon>Lysobacterales</taxon>
        <taxon>Lysobacteraceae</taxon>
        <taxon>Xanthomonas</taxon>
    </lineage>
</organism>
<sequence>MTEADAGYPAAVAQAARDFPNSAEIQRINLALHAESEDKVTYLTRYVAAQFPNVQEHLSGRYRLDDFMAALKNELDAKAPKK</sequence>
<proteinExistence type="predicted"/>
<dbReference type="EMBL" id="CP107241">
    <property type="protein sequence ID" value="WAH64312.1"/>
    <property type="molecule type" value="Genomic_DNA"/>
</dbReference>
<name>A0AA47ES33_9XANT</name>